<keyword evidence="2" id="KW-1185">Reference proteome</keyword>
<dbReference type="Proteomes" id="UP000630353">
    <property type="component" value="Unassembled WGS sequence"/>
</dbReference>
<proteinExistence type="predicted"/>
<dbReference type="EMBL" id="BMZS01000015">
    <property type="protein sequence ID" value="GHD62574.1"/>
    <property type="molecule type" value="Genomic_DNA"/>
</dbReference>
<protein>
    <recommendedName>
        <fullName evidence="3">2OG-Fe(II) oxygenase</fullName>
    </recommendedName>
</protein>
<reference evidence="1" key="1">
    <citation type="journal article" date="2014" name="Int. J. Syst. Evol. Microbiol.">
        <title>Complete genome sequence of Corynebacterium casei LMG S-19264T (=DSM 44701T), isolated from a smear-ripened cheese.</title>
        <authorList>
            <consortium name="US DOE Joint Genome Institute (JGI-PGF)"/>
            <person name="Walter F."/>
            <person name="Albersmeier A."/>
            <person name="Kalinowski J."/>
            <person name="Ruckert C."/>
        </authorList>
    </citation>
    <scope>NUCLEOTIDE SEQUENCE</scope>
    <source>
        <strain evidence="1">KCTC 42651</strain>
    </source>
</reference>
<reference evidence="1" key="2">
    <citation type="submission" date="2020-09" db="EMBL/GenBank/DDBJ databases">
        <authorList>
            <person name="Sun Q."/>
            <person name="Kim S."/>
        </authorList>
    </citation>
    <scope>NUCLEOTIDE SEQUENCE</scope>
    <source>
        <strain evidence="1">KCTC 42651</strain>
    </source>
</reference>
<comment type="caution">
    <text evidence="1">The sequence shown here is derived from an EMBL/GenBank/DDBJ whole genome shotgun (WGS) entry which is preliminary data.</text>
</comment>
<dbReference type="RefSeq" id="WP_189995159.1">
    <property type="nucleotide sequence ID" value="NZ_BMZS01000015.1"/>
</dbReference>
<evidence type="ECO:0000313" key="1">
    <source>
        <dbReference type="EMBL" id="GHD62574.1"/>
    </source>
</evidence>
<dbReference type="InterPro" id="IPR012668">
    <property type="entry name" value="CHP02466"/>
</dbReference>
<organism evidence="1 2">
    <name type="scientific">Thalassobaculum fulvum</name>
    <dbReference type="NCBI Taxonomy" id="1633335"/>
    <lineage>
        <taxon>Bacteria</taxon>
        <taxon>Pseudomonadati</taxon>
        <taxon>Pseudomonadota</taxon>
        <taxon>Alphaproteobacteria</taxon>
        <taxon>Rhodospirillales</taxon>
        <taxon>Thalassobaculaceae</taxon>
        <taxon>Thalassobaculum</taxon>
    </lineage>
</organism>
<dbReference type="Gene3D" id="2.60.120.620">
    <property type="entry name" value="q2cbj1_9rhob like domain"/>
    <property type="match status" value="1"/>
</dbReference>
<sequence length="216" mass="23625">MTDTTATAELLSLFPTGILVASIPEVDNAALARAIRGLPPAETQAHGLISGDGVSTYGTGHNLHRRPEFKPLVDALGLRLAAFARELGADLERMNLLMADCWSNIQQPGSHVVQHRHPNSLISGAYYVEAPANCGRIVFESPLDAHRMSDFPYYARQTPFAMKRYAVDPIPGRVVLFPSWLSHRTEPNRSNGERIVVSFNVSAQISGADRERPRAG</sequence>
<accession>A0A918XXE6</accession>
<gene>
    <name evidence="1" type="ORF">GCM10017083_51440</name>
</gene>
<dbReference type="Pfam" id="PF13759">
    <property type="entry name" value="2OG-FeII_Oxy_5"/>
    <property type="match status" value="1"/>
</dbReference>
<dbReference type="NCBIfam" id="TIGR02466">
    <property type="entry name" value="TIGR02466 family protein"/>
    <property type="match status" value="1"/>
</dbReference>
<name>A0A918XXE6_9PROT</name>
<evidence type="ECO:0000313" key="2">
    <source>
        <dbReference type="Proteomes" id="UP000630353"/>
    </source>
</evidence>
<evidence type="ECO:0008006" key="3">
    <source>
        <dbReference type="Google" id="ProtNLM"/>
    </source>
</evidence>
<dbReference type="AlphaFoldDB" id="A0A918XXE6"/>